<dbReference type="RefSeq" id="WP_129887268.1">
    <property type="nucleotide sequence ID" value="NZ_CP035758.1"/>
</dbReference>
<dbReference type="Proteomes" id="UP000290365">
    <property type="component" value="Chromosome"/>
</dbReference>
<sequence>MRVLRTRKLLRAALIDLIEERDFEALTVGEIAERAMVSRAGFYRYYQDKYDLVEQLFEEAVQAMMNELGEEAHTVQSSEETQRRVPGHAPFFSSDRALDC</sequence>
<feature type="region of interest" description="Disordered" evidence="3">
    <location>
        <begin position="73"/>
        <end position="100"/>
    </location>
</feature>
<gene>
    <name evidence="5" type="ORF">EPA93_10735</name>
</gene>
<dbReference type="Pfam" id="PF00440">
    <property type="entry name" value="TetR_N"/>
    <property type="match status" value="1"/>
</dbReference>
<name>A0A4V0YYJ7_KTERU</name>
<feature type="domain" description="HTH tetR-type" evidence="4">
    <location>
        <begin position="4"/>
        <end position="64"/>
    </location>
</feature>
<dbReference type="OrthoDB" id="9810250at2"/>
<feature type="DNA-binding region" description="H-T-H motif" evidence="2">
    <location>
        <begin position="27"/>
        <end position="46"/>
    </location>
</feature>
<dbReference type="AlphaFoldDB" id="A0A4V0YYJ7"/>
<dbReference type="EMBL" id="CP035758">
    <property type="protein sequence ID" value="QBD76461.1"/>
    <property type="molecule type" value="Genomic_DNA"/>
</dbReference>
<dbReference type="PANTHER" id="PTHR43479">
    <property type="entry name" value="ACREF/ENVCD OPERON REPRESSOR-RELATED"/>
    <property type="match status" value="1"/>
</dbReference>
<reference evidence="5 6" key="1">
    <citation type="submission" date="2019-01" db="EMBL/GenBank/DDBJ databases">
        <title>Ktedonosporobacter rubrisoli SCAWS-G2.</title>
        <authorList>
            <person name="Huang Y."/>
            <person name="Yan B."/>
        </authorList>
    </citation>
    <scope>NUCLEOTIDE SEQUENCE [LARGE SCALE GENOMIC DNA]</scope>
    <source>
        <strain evidence="5 6">SCAWS-G2</strain>
    </source>
</reference>
<proteinExistence type="predicted"/>
<dbReference type="PROSITE" id="PS50977">
    <property type="entry name" value="HTH_TETR_2"/>
    <property type="match status" value="1"/>
</dbReference>
<dbReference type="GO" id="GO:0003677">
    <property type="term" value="F:DNA binding"/>
    <property type="evidence" value="ECO:0007669"/>
    <property type="project" value="UniProtKB-UniRule"/>
</dbReference>
<keyword evidence="6" id="KW-1185">Reference proteome</keyword>
<accession>A0A4V0YYJ7</accession>
<dbReference type="Gene3D" id="1.10.357.10">
    <property type="entry name" value="Tetracycline Repressor, domain 2"/>
    <property type="match status" value="1"/>
</dbReference>
<keyword evidence="1 2" id="KW-0238">DNA-binding</keyword>
<evidence type="ECO:0000256" key="3">
    <source>
        <dbReference type="SAM" id="MobiDB-lite"/>
    </source>
</evidence>
<dbReference type="KEGG" id="kbs:EPA93_10735"/>
<dbReference type="SUPFAM" id="SSF46689">
    <property type="entry name" value="Homeodomain-like"/>
    <property type="match status" value="1"/>
</dbReference>
<organism evidence="5 6">
    <name type="scientific">Ktedonosporobacter rubrisoli</name>
    <dbReference type="NCBI Taxonomy" id="2509675"/>
    <lineage>
        <taxon>Bacteria</taxon>
        <taxon>Bacillati</taxon>
        <taxon>Chloroflexota</taxon>
        <taxon>Ktedonobacteria</taxon>
        <taxon>Ktedonobacterales</taxon>
        <taxon>Ktedonosporobacteraceae</taxon>
        <taxon>Ktedonosporobacter</taxon>
    </lineage>
</organism>
<evidence type="ECO:0000259" key="4">
    <source>
        <dbReference type="PROSITE" id="PS50977"/>
    </source>
</evidence>
<dbReference type="InterPro" id="IPR050624">
    <property type="entry name" value="HTH-type_Tx_Regulator"/>
</dbReference>
<evidence type="ECO:0000256" key="1">
    <source>
        <dbReference type="ARBA" id="ARBA00023125"/>
    </source>
</evidence>
<evidence type="ECO:0000313" key="6">
    <source>
        <dbReference type="Proteomes" id="UP000290365"/>
    </source>
</evidence>
<dbReference type="PANTHER" id="PTHR43479:SF7">
    <property type="entry name" value="TETR-FAMILY TRANSCRIPTIONAL REGULATOR"/>
    <property type="match status" value="1"/>
</dbReference>
<dbReference type="InterPro" id="IPR009057">
    <property type="entry name" value="Homeodomain-like_sf"/>
</dbReference>
<protein>
    <submittedName>
        <fullName evidence="5">TetR/AcrR family transcriptional regulator</fullName>
    </submittedName>
</protein>
<evidence type="ECO:0000313" key="5">
    <source>
        <dbReference type="EMBL" id="QBD76461.1"/>
    </source>
</evidence>
<evidence type="ECO:0000256" key="2">
    <source>
        <dbReference type="PROSITE-ProRule" id="PRU00335"/>
    </source>
</evidence>
<dbReference type="InterPro" id="IPR001647">
    <property type="entry name" value="HTH_TetR"/>
</dbReference>